<gene>
    <name evidence="3" type="ORF">HUK82_11815</name>
</gene>
<evidence type="ECO:0000313" key="4">
    <source>
        <dbReference type="Proteomes" id="UP000585665"/>
    </source>
</evidence>
<comment type="caution">
    <text evidence="3">The sequence shown here is derived from an EMBL/GenBank/DDBJ whole genome shotgun (WGS) entry which is preliminary data.</text>
</comment>
<keyword evidence="1" id="KW-0732">Signal</keyword>
<reference evidence="3 4" key="1">
    <citation type="submission" date="2020-06" db="EMBL/GenBank/DDBJ databases">
        <title>Description of novel acetic acid bacteria.</title>
        <authorList>
            <person name="Sombolestani A."/>
        </authorList>
    </citation>
    <scope>NUCLEOTIDE SEQUENCE [LARGE SCALE GENOMIC DNA]</scope>
    <source>
        <strain evidence="3 4">LMG 27010</strain>
    </source>
</reference>
<proteinExistence type="predicted"/>
<evidence type="ECO:0000313" key="3">
    <source>
        <dbReference type="EMBL" id="NVN41243.1"/>
    </source>
</evidence>
<name>A0A850PEF3_9PROT</name>
<keyword evidence="4" id="KW-1185">Reference proteome</keyword>
<dbReference type="Pfam" id="PF13372">
    <property type="entry name" value="Alginate_exp"/>
    <property type="match status" value="1"/>
</dbReference>
<organism evidence="3 4">
    <name type="scientific">Ameyamaea chiangmaiensis</name>
    <dbReference type="NCBI Taxonomy" id="442969"/>
    <lineage>
        <taxon>Bacteria</taxon>
        <taxon>Pseudomonadati</taxon>
        <taxon>Pseudomonadota</taxon>
        <taxon>Alphaproteobacteria</taxon>
        <taxon>Acetobacterales</taxon>
        <taxon>Acetobacteraceae</taxon>
        <taxon>Ameyamaea</taxon>
    </lineage>
</organism>
<dbReference type="InterPro" id="IPR025388">
    <property type="entry name" value="Alginate_export_dom"/>
</dbReference>
<dbReference type="EMBL" id="JABXXR010000104">
    <property type="protein sequence ID" value="NVN41243.1"/>
    <property type="molecule type" value="Genomic_DNA"/>
</dbReference>
<protein>
    <submittedName>
        <fullName evidence="3">Alginate export family protein</fullName>
    </submittedName>
</protein>
<feature type="signal peptide" evidence="1">
    <location>
        <begin position="1"/>
        <end position="25"/>
    </location>
</feature>
<dbReference type="RefSeq" id="WP_176614153.1">
    <property type="nucleotide sequence ID" value="NZ_JABXXR010000104.1"/>
</dbReference>
<accession>A0A850PEF3</accession>
<feature type="chain" id="PRO_5032559363" evidence="1">
    <location>
        <begin position="26"/>
        <end position="522"/>
    </location>
</feature>
<evidence type="ECO:0000259" key="2">
    <source>
        <dbReference type="Pfam" id="PF13372"/>
    </source>
</evidence>
<feature type="domain" description="Alginate export" evidence="2">
    <location>
        <begin position="110"/>
        <end position="491"/>
    </location>
</feature>
<evidence type="ECO:0000256" key="1">
    <source>
        <dbReference type="SAM" id="SignalP"/>
    </source>
</evidence>
<dbReference type="AlphaFoldDB" id="A0A850PEF3"/>
<dbReference type="Proteomes" id="UP000585665">
    <property type="component" value="Unassembled WGS sequence"/>
</dbReference>
<sequence>MKRLFPFPLGMTLSALLLPASPASADDLLSPDRRDRKDIRGDAPAEPAFLGPWGVFNAQKGQASGWGPVDSYAQARWSEDWSGVKLSSRPNDVFDRLKRIPLSSDGTVTLTLNGEERLRGYYDSHPALGTRRPGRAFRVLLRSLYGADLQVGTHVRLYAELANGTAGGSNYYGYDGYQRSRLDLQQGFLELRQTLFGSHAGVMIGRQYFLDAPPYVLSVRDLPNIPQSWNGIRGYAFWHRFRLDTFGFLRTDPKPQGVFANRADWHTRLFGVYGSYALPQMAFMPAKSSVFADVFYYGYLYRGAASATASASGVQLGATRRDTVGTRLWGTLGPYEISLGALYQGGVFHPENATSRPIRAYAINGSVTRSFAGVIGKPAVGVQVDLFSGGDASGRTVRTYAAPYYNAPFYNDVTTYMGPQNALSAGPVGRWTPIKGISVRVHVPVFWRASTRDALYGTNQIYPLDRSAGRLTGVLPQAGVSLALNRHLTWSHDFAAFCGSAAWHRAGARDGQFYMQTLDFRF</sequence>